<evidence type="ECO:0000256" key="10">
    <source>
        <dbReference type="ARBA" id="ARBA00047785"/>
    </source>
</evidence>
<evidence type="ECO:0000256" key="2">
    <source>
        <dbReference type="ARBA" id="ARBA00022516"/>
    </source>
</evidence>
<dbReference type="EMBL" id="FXZK01000011">
    <property type="protein sequence ID" value="SMY09633.1"/>
    <property type="molecule type" value="Genomic_DNA"/>
</dbReference>
<evidence type="ECO:0000256" key="1">
    <source>
        <dbReference type="ARBA" id="ARBA00005189"/>
    </source>
</evidence>
<reference evidence="11 12" key="1">
    <citation type="submission" date="2017-05" db="EMBL/GenBank/DDBJ databases">
        <authorList>
            <person name="Song R."/>
            <person name="Chenine A.L."/>
            <person name="Ruprecht R.M."/>
        </authorList>
    </citation>
    <scope>NUCLEOTIDE SEQUENCE [LARGE SCALE GENOMIC DNA]</scope>
    <source>
        <strain evidence="11 12">CECT 8899</strain>
    </source>
</reference>
<comment type="pathway">
    <text evidence="1">Lipid metabolism.</text>
</comment>
<proteinExistence type="inferred from homology"/>
<keyword evidence="12" id="KW-1185">Reference proteome</keyword>
<dbReference type="AlphaFoldDB" id="A0A238LJB3"/>
<dbReference type="RefSeq" id="WP_093993817.1">
    <property type="nucleotide sequence ID" value="NZ_FXZK01000011.1"/>
</dbReference>
<keyword evidence="5" id="KW-0012">Acyltransferase</keyword>
<keyword evidence="4" id="KW-0443">Lipid metabolism</keyword>
<dbReference type="InterPro" id="IPR052351">
    <property type="entry name" value="Ornithine_N-alpha-AT"/>
</dbReference>
<dbReference type="PANTHER" id="PTHR37323:SF1">
    <property type="entry name" value="L-ORNITHINE N(ALPHA)-ACYLTRANSFERASE"/>
    <property type="match status" value="1"/>
</dbReference>
<protein>
    <recommendedName>
        <fullName evidence="8">L-ornithine N(alpha)-acyltransferase</fullName>
        <ecNumber evidence="7">2.3.2.30</ecNumber>
    </recommendedName>
</protein>
<comment type="catalytic activity">
    <reaction evidence="10">
        <text>a (3R)-hydroxyacyl-[ACP] + L-ornithine = a lyso-ornithine lipid + holo-[ACP] + H(+)</text>
        <dbReference type="Rhea" id="RHEA:20633"/>
        <dbReference type="Rhea" id="RHEA-COMP:9685"/>
        <dbReference type="Rhea" id="RHEA-COMP:9945"/>
        <dbReference type="ChEBI" id="CHEBI:15378"/>
        <dbReference type="ChEBI" id="CHEBI:46911"/>
        <dbReference type="ChEBI" id="CHEBI:64479"/>
        <dbReference type="ChEBI" id="CHEBI:78827"/>
        <dbReference type="ChEBI" id="CHEBI:138482"/>
        <dbReference type="EC" id="2.3.2.30"/>
    </reaction>
    <physiologicalReaction direction="left-to-right" evidence="10">
        <dbReference type="Rhea" id="RHEA:20634"/>
    </physiologicalReaction>
</comment>
<evidence type="ECO:0000256" key="9">
    <source>
        <dbReference type="ARBA" id="ARBA00045724"/>
    </source>
</evidence>
<dbReference type="Pfam" id="PF13444">
    <property type="entry name" value="Acetyltransf_5"/>
    <property type="match status" value="1"/>
</dbReference>
<dbReference type="PANTHER" id="PTHR37323">
    <property type="entry name" value="GCN5-RELATED N-ACETYLTRANSFERASE"/>
    <property type="match status" value="1"/>
</dbReference>
<dbReference type="OrthoDB" id="9787072at2"/>
<dbReference type="Gene3D" id="3.40.630.30">
    <property type="match status" value="1"/>
</dbReference>
<dbReference type="InterPro" id="IPR016181">
    <property type="entry name" value="Acyl_CoA_acyltransferase"/>
</dbReference>
<evidence type="ECO:0000256" key="7">
    <source>
        <dbReference type="ARBA" id="ARBA00039058"/>
    </source>
</evidence>
<evidence type="ECO:0000256" key="8">
    <source>
        <dbReference type="ARBA" id="ARBA00039866"/>
    </source>
</evidence>
<gene>
    <name evidence="11" type="ORF">LOM8899_03804</name>
</gene>
<keyword evidence="3" id="KW-0808">Transferase</keyword>
<keyword evidence="2" id="KW-0444">Lipid biosynthesis</keyword>
<comment type="function">
    <text evidence="9">Catalyzes the first step in the biosynthesis of ornithine lipids, which are phosphorus-free membrane lipids. Catalyzes the 3-hydroxyacyl-acyl carrier protein-dependent acylation of ornithine to form lyso-ornithine lipid (LOL).</text>
</comment>
<sequence>MTVTLRKGRYQARMADGPADIAAAQGLRHLCFVERAGLAVRPGRLEHDRFDAVCHHLLIEDAQTGDLAGCCRLLVLESGSEIDASYSAQSYDLDRLKCYRGRMLELGRFCVHPAASNADVLRVAWGALTKFVDRLEVKMLFGCSSFPGTDPVDHRNAFDRLAERHLGPAEWQPGIKAKQVVRFGPRPAGQAPAKRVGVPSLPPLLRTYLVMGGWVSDHAVVDPEMNTLHVFTGLEVGAIPEARAQALRALAG</sequence>
<evidence type="ECO:0000256" key="5">
    <source>
        <dbReference type="ARBA" id="ARBA00023315"/>
    </source>
</evidence>
<dbReference type="SUPFAM" id="SSF55729">
    <property type="entry name" value="Acyl-CoA N-acyltransferases (Nat)"/>
    <property type="match status" value="1"/>
</dbReference>
<evidence type="ECO:0000256" key="3">
    <source>
        <dbReference type="ARBA" id="ARBA00022679"/>
    </source>
</evidence>
<dbReference type="GO" id="GO:0006629">
    <property type="term" value="P:lipid metabolic process"/>
    <property type="evidence" value="ECO:0007669"/>
    <property type="project" value="UniProtKB-KW"/>
</dbReference>
<evidence type="ECO:0000256" key="6">
    <source>
        <dbReference type="ARBA" id="ARBA00038095"/>
    </source>
</evidence>
<name>A0A238LJB3_9RHOB</name>
<dbReference type="GO" id="GO:0043810">
    <property type="term" value="F:ornithine-acyl [acyl carrier protein] N-acyltransferase activity"/>
    <property type="evidence" value="ECO:0007669"/>
    <property type="project" value="UniProtKB-EC"/>
</dbReference>
<comment type="similarity">
    <text evidence="6">Belongs to the acetyltransferase family. OlsB subfamily.</text>
</comment>
<evidence type="ECO:0000256" key="4">
    <source>
        <dbReference type="ARBA" id="ARBA00023098"/>
    </source>
</evidence>
<dbReference type="Proteomes" id="UP000201613">
    <property type="component" value="Unassembled WGS sequence"/>
</dbReference>
<dbReference type="EC" id="2.3.2.30" evidence="7"/>
<evidence type="ECO:0000313" key="12">
    <source>
        <dbReference type="Proteomes" id="UP000201613"/>
    </source>
</evidence>
<accession>A0A238LJB3</accession>
<organism evidence="11 12">
    <name type="scientific">Flavimaricola marinus</name>
    <dbReference type="NCBI Taxonomy" id="1819565"/>
    <lineage>
        <taxon>Bacteria</taxon>
        <taxon>Pseudomonadati</taxon>
        <taxon>Pseudomonadota</taxon>
        <taxon>Alphaproteobacteria</taxon>
        <taxon>Rhodobacterales</taxon>
        <taxon>Paracoccaceae</taxon>
        <taxon>Flavimaricola</taxon>
    </lineage>
</organism>
<evidence type="ECO:0000313" key="11">
    <source>
        <dbReference type="EMBL" id="SMY09633.1"/>
    </source>
</evidence>